<accession>A0A974HJ41</accession>
<evidence type="ECO:0000313" key="2">
    <source>
        <dbReference type="Proteomes" id="UP000694892"/>
    </source>
</evidence>
<protein>
    <submittedName>
        <fullName evidence="1">Uncharacterized protein</fullName>
    </submittedName>
</protein>
<dbReference type="AlphaFoldDB" id="A0A974HJ41"/>
<name>A0A974HJ41_XENLA</name>
<sequence>MVLINYVSQCNLLDTFKLWYMKRYNFKCIYSNSRPIRIQKDHYCKAVTYSIDFAIVPLPCYWRKALT</sequence>
<dbReference type="Proteomes" id="UP000694892">
    <property type="component" value="Chromosome 5L"/>
</dbReference>
<proteinExistence type="predicted"/>
<dbReference type="EMBL" id="CM004474">
    <property type="protein sequence ID" value="OCT79698.1"/>
    <property type="molecule type" value="Genomic_DNA"/>
</dbReference>
<organism evidence="1 2">
    <name type="scientific">Xenopus laevis</name>
    <name type="common">African clawed frog</name>
    <dbReference type="NCBI Taxonomy" id="8355"/>
    <lineage>
        <taxon>Eukaryota</taxon>
        <taxon>Metazoa</taxon>
        <taxon>Chordata</taxon>
        <taxon>Craniata</taxon>
        <taxon>Vertebrata</taxon>
        <taxon>Euteleostomi</taxon>
        <taxon>Amphibia</taxon>
        <taxon>Batrachia</taxon>
        <taxon>Anura</taxon>
        <taxon>Pipoidea</taxon>
        <taxon>Pipidae</taxon>
        <taxon>Xenopodinae</taxon>
        <taxon>Xenopus</taxon>
        <taxon>Xenopus</taxon>
    </lineage>
</organism>
<gene>
    <name evidence="1" type="ORF">XELAEV_18026506mg</name>
</gene>
<reference evidence="2" key="1">
    <citation type="journal article" date="2016" name="Nature">
        <title>Genome evolution in the allotetraploid frog Xenopus laevis.</title>
        <authorList>
            <person name="Session A.M."/>
            <person name="Uno Y."/>
            <person name="Kwon T."/>
            <person name="Chapman J.A."/>
            <person name="Toyoda A."/>
            <person name="Takahashi S."/>
            <person name="Fukui A."/>
            <person name="Hikosaka A."/>
            <person name="Suzuki A."/>
            <person name="Kondo M."/>
            <person name="van Heeringen S.J."/>
            <person name="Quigley I."/>
            <person name="Heinz S."/>
            <person name="Ogino H."/>
            <person name="Ochi H."/>
            <person name="Hellsten U."/>
            <person name="Lyons J.B."/>
            <person name="Simakov O."/>
            <person name="Putnam N."/>
            <person name="Stites J."/>
            <person name="Kuroki Y."/>
            <person name="Tanaka T."/>
            <person name="Michiue T."/>
            <person name="Watanabe M."/>
            <person name="Bogdanovic O."/>
            <person name="Lister R."/>
            <person name="Georgiou G."/>
            <person name="Paranjpe S.S."/>
            <person name="van Kruijsbergen I."/>
            <person name="Shu S."/>
            <person name="Carlson J."/>
            <person name="Kinoshita T."/>
            <person name="Ohta Y."/>
            <person name="Mawaribuchi S."/>
            <person name="Jenkins J."/>
            <person name="Grimwood J."/>
            <person name="Schmutz J."/>
            <person name="Mitros T."/>
            <person name="Mozaffari S.V."/>
            <person name="Suzuki Y."/>
            <person name="Haramoto Y."/>
            <person name="Yamamoto T.S."/>
            <person name="Takagi C."/>
            <person name="Heald R."/>
            <person name="Miller K."/>
            <person name="Haudenschild C."/>
            <person name="Kitzman J."/>
            <person name="Nakayama T."/>
            <person name="Izutsu Y."/>
            <person name="Robert J."/>
            <person name="Fortriede J."/>
            <person name="Burns K."/>
            <person name="Lotay V."/>
            <person name="Karimi K."/>
            <person name="Yasuoka Y."/>
            <person name="Dichmann D.S."/>
            <person name="Flajnik M.F."/>
            <person name="Houston D.W."/>
            <person name="Shendure J."/>
            <person name="DuPasquier L."/>
            <person name="Vize P.D."/>
            <person name="Zorn A.M."/>
            <person name="Ito M."/>
            <person name="Marcotte E.M."/>
            <person name="Wallingford J.B."/>
            <person name="Ito Y."/>
            <person name="Asashima M."/>
            <person name="Ueno N."/>
            <person name="Matsuda Y."/>
            <person name="Veenstra G.J."/>
            <person name="Fujiyama A."/>
            <person name="Harland R.M."/>
            <person name="Taira M."/>
            <person name="Rokhsar D.S."/>
        </authorList>
    </citation>
    <scope>NUCLEOTIDE SEQUENCE [LARGE SCALE GENOMIC DNA]</scope>
    <source>
        <strain evidence="2">J</strain>
    </source>
</reference>
<evidence type="ECO:0000313" key="1">
    <source>
        <dbReference type="EMBL" id="OCT79698.1"/>
    </source>
</evidence>